<dbReference type="STRING" id="747525.W4KC30"/>
<dbReference type="AlphaFoldDB" id="W4KC30"/>
<keyword evidence="3" id="KW-1185">Reference proteome</keyword>
<dbReference type="GeneID" id="20667819"/>
<accession>W4KC30</accession>
<dbReference type="Pfam" id="PF01661">
    <property type="entry name" value="Macro"/>
    <property type="match status" value="1"/>
</dbReference>
<dbReference type="Proteomes" id="UP000030671">
    <property type="component" value="Unassembled WGS sequence"/>
</dbReference>
<feature type="domain" description="Macro" evidence="1">
    <location>
        <begin position="34"/>
        <end position="210"/>
    </location>
</feature>
<dbReference type="OrthoDB" id="6077599at2759"/>
<dbReference type="SUPFAM" id="SSF52949">
    <property type="entry name" value="Macro domain-like"/>
    <property type="match status" value="1"/>
</dbReference>
<evidence type="ECO:0000313" key="3">
    <source>
        <dbReference type="Proteomes" id="UP000030671"/>
    </source>
</evidence>
<dbReference type="KEGG" id="hir:HETIRDRAFT_163056"/>
<dbReference type="EMBL" id="KI925457">
    <property type="protein sequence ID" value="ETW83279.1"/>
    <property type="molecule type" value="Genomic_DNA"/>
</dbReference>
<dbReference type="PANTHER" id="PTHR11106">
    <property type="entry name" value="GANGLIOSIDE INDUCED DIFFERENTIATION ASSOCIATED PROTEIN 2-RELATED"/>
    <property type="match status" value="1"/>
</dbReference>
<sequence>MSRGLSFRQIPTIGDLYQRGVLRRLNDKNANATKERFPSVARLLDRVSLYQGDITKLDVHAIVNAANGSLLDGDGADGAIHRAAGPQLLKECRTLKGCQTGDAKITRGYNLPARHVIHTVGPVYSGTAKVQLVCDQLASCYTRSLHVAAHHSLTQIAFPAISTGVHNFPIMSATHIALNAVRLFLESEEEINFERVVTSSYDRTLKINII</sequence>
<reference evidence="2 3" key="1">
    <citation type="journal article" date="2012" name="New Phytol.">
        <title>Insight into trade-off between wood decay and parasitism from the genome of a fungal forest pathogen.</title>
        <authorList>
            <person name="Olson A."/>
            <person name="Aerts A."/>
            <person name="Asiegbu F."/>
            <person name="Belbahri L."/>
            <person name="Bouzid O."/>
            <person name="Broberg A."/>
            <person name="Canback B."/>
            <person name="Coutinho P.M."/>
            <person name="Cullen D."/>
            <person name="Dalman K."/>
            <person name="Deflorio G."/>
            <person name="van Diepen L.T."/>
            <person name="Dunand C."/>
            <person name="Duplessis S."/>
            <person name="Durling M."/>
            <person name="Gonthier P."/>
            <person name="Grimwood J."/>
            <person name="Fossdal C.G."/>
            <person name="Hansson D."/>
            <person name="Henrissat B."/>
            <person name="Hietala A."/>
            <person name="Himmelstrand K."/>
            <person name="Hoffmeister D."/>
            <person name="Hogberg N."/>
            <person name="James T.Y."/>
            <person name="Karlsson M."/>
            <person name="Kohler A."/>
            <person name="Kues U."/>
            <person name="Lee Y.H."/>
            <person name="Lin Y.C."/>
            <person name="Lind M."/>
            <person name="Lindquist E."/>
            <person name="Lombard V."/>
            <person name="Lucas S."/>
            <person name="Lunden K."/>
            <person name="Morin E."/>
            <person name="Murat C."/>
            <person name="Park J."/>
            <person name="Raffaello T."/>
            <person name="Rouze P."/>
            <person name="Salamov A."/>
            <person name="Schmutz J."/>
            <person name="Solheim H."/>
            <person name="Stahlberg J."/>
            <person name="Velez H."/>
            <person name="de Vries R.P."/>
            <person name="Wiebenga A."/>
            <person name="Woodward S."/>
            <person name="Yakovlev I."/>
            <person name="Garbelotto M."/>
            <person name="Martin F."/>
            <person name="Grigoriev I.V."/>
            <person name="Stenlid J."/>
        </authorList>
    </citation>
    <scope>NUCLEOTIDE SEQUENCE [LARGE SCALE GENOMIC DNA]</scope>
    <source>
        <strain evidence="2 3">TC 32-1</strain>
    </source>
</reference>
<organism evidence="2 3">
    <name type="scientific">Heterobasidion irregulare (strain TC 32-1)</name>
    <dbReference type="NCBI Taxonomy" id="747525"/>
    <lineage>
        <taxon>Eukaryota</taxon>
        <taxon>Fungi</taxon>
        <taxon>Dikarya</taxon>
        <taxon>Basidiomycota</taxon>
        <taxon>Agaricomycotina</taxon>
        <taxon>Agaricomycetes</taxon>
        <taxon>Russulales</taxon>
        <taxon>Bondarzewiaceae</taxon>
        <taxon>Heterobasidion</taxon>
        <taxon>Heterobasidion annosum species complex</taxon>
    </lineage>
</organism>
<dbReference type="RefSeq" id="XP_009545550.1">
    <property type="nucleotide sequence ID" value="XM_009547255.1"/>
</dbReference>
<name>W4KC30_HETIT</name>
<gene>
    <name evidence="2" type="ORF">HETIRDRAFT_163056</name>
</gene>
<proteinExistence type="predicted"/>
<dbReference type="eggNOG" id="KOG2633">
    <property type="taxonomic scope" value="Eukaryota"/>
</dbReference>
<dbReference type="InParanoid" id="W4KC30"/>
<protein>
    <recommendedName>
        <fullName evidence="1">Macro domain-containing protein</fullName>
    </recommendedName>
</protein>
<evidence type="ECO:0000259" key="1">
    <source>
        <dbReference type="PROSITE" id="PS51154"/>
    </source>
</evidence>
<dbReference type="InterPro" id="IPR002589">
    <property type="entry name" value="Macro_dom"/>
</dbReference>
<dbReference type="Gene3D" id="3.40.220.10">
    <property type="entry name" value="Leucine Aminopeptidase, subunit E, domain 1"/>
    <property type="match status" value="1"/>
</dbReference>
<evidence type="ECO:0000313" key="2">
    <source>
        <dbReference type="EMBL" id="ETW83279.1"/>
    </source>
</evidence>
<dbReference type="PANTHER" id="PTHR11106:SF27">
    <property type="entry name" value="MACRO DOMAIN-CONTAINING PROTEIN"/>
    <property type="match status" value="1"/>
</dbReference>
<dbReference type="PROSITE" id="PS51154">
    <property type="entry name" value="MACRO"/>
    <property type="match status" value="1"/>
</dbReference>
<dbReference type="CDD" id="cd02908">
    <property type="entry name" value="Macro_OAADPr_deacetylase"/>
    <property type="match status" value="1"/>
</dbReference>
<dbReference type="HOGENOM" id="CLU_046550_3_1_1"/>
<dbReference type="SMART" id="SM00506">
    <property type="entry name" value="A1pp"/>
    <property type="match status" value="1"/>
</dbReference>
<dbReference type="InterPro" id="IPR043472">
    <property type="entry name" value="Macro_dom-like"/>
</dbReference>